<dbReference type="Proteomes" id="UP001501257">
    <property type="component" value="Unassembled WGS sequence"/>
</dbReference>
<dbReference type="Gene3D" id="3.30.450.20">
    <property type="entry name" value="PAS domain"/>
    <property type="match status" value="1"/>
</dbReference>
<proteinExistence type="predicted"/>
<evidence type="ECO:0008006" key="3">
    <source>
        <dbReference type="Google" id="ProtNLM"/>
    </source>
</evidence>
<evidence type="ECO:0000313" key="1">
    <source>
        <dbReference type="EMBL" id="GAA5225710.1"/>
    </source>
</evidence>
<evidence type="ECO:0000313" key="2">
    <source>
        <dbReference type="Proteomes" id="UP001501257"/>
    </source>
</evidence>
<sequence length="236" mass="25466">MNPAQETAELLGILFNKYFSTLDQLRTHVEHGMESGLDIDGIVLGFVQDLLMAEEATVVGAGYIGGPEAPTAPGASSAQAMHFAWWLGPLAENPLLGTTTEVTRLDLASREYADYLRDFSSLEWYSVPESTGSRHITGPYVDHLCTCDYMLTLTTPVVTGRLGIVGLDVLVRRIEPEVLRILRTIPEPAALVTSTGRIVVSTADDWDLGARLKGPTGQPVPGTPFLVTTAESNHST</sequence>
<organism evidence="1 2">
    <name type="scientific">Paeniglutamicibacter antarcticus</name>
    <dbReference type="NCBI Taxonomy" id="494023"/>
    <lineage>
        <taxon>Bacteria</taxon>
        <taxon>Bacillati</taxon>
        <taxon>Actinomycetota</taxon>
        <taxon>Actinomycetes</taxon>
        <taxon>Micrococcales</taxon>
        <taxon>Micrococcaceae</taxon>
        <taxon>Paeniglutamicibacter</taxon>
    </lineage>
</organism>
<accession>A0ABP9TJX8</accession>
<protein>
    <recommendedName>
        <fullName evidence="3">Cache domain-containing protein</fullName>
    </recommendedName>
</protein>
<keyword evidence="2" id="KW-1185">Reference proteome</keyword>
<name>A0ABP9TJX8_9MICC</name>
<dbReference type="RefSeq" id="WP_210101849.1">
    <property type="nucleotide sequence ID" value="NZ_BAABLK010000005.1"/>
</dbReference>
<reference evidence="2" key="1">
    <citation type="journal article" date="2019" name="Int. J. Syst. Evol. Microbiol.">
        <title>The Global Catalogue of Microorganisms (GCM) 10K type strain sequencing project: providing services to taxonomists for standard genome sequencing and annotation.</title>
        <authorList>
            <consortium name="The Broad Institute Genomics Platform"/>
            <consortium name="The Broad Institute Genome Sequencing Center for Infectious Disease"/>
            <person name="Wu L."/>
            <person name="Ma J."/>
        </authorList>
    </citation>
    <scope>NUCLEOTIDE SEQUENCE [LARGE SCALE GENOMIC DNA]</scope>
    <source>
        <strain evidence="2">JCM 18952</strain>
    </source>
</reference>
<dbReference type="EMBL" id="BAABLK010000005">
    <property type="protein sequence ID" value="GAA5225710.1"/>
    <property type="molecule type" value="Genomic_DNA"/>
</dbReference>
<gene>
    <name evidence="1" type="ORF">GCM10025778_02400</name>
</gene>
<comment type="caution">
    <text evidence="1">The sequence shown here is derived from an EMBL/GenBank/DDBJ whole genome shotgun (WGS) entry which is preliminary data.</text>
</comment>